<protein>
    <recommendedName>
        <fullName evidence="6">RNA polymerase sigma factor 70 region 4 type 2 domain-containing protein</fullName>
    </recommendedName>
</protein>
<evidence type="ECO:0000256" key="3">
    <source>
        <dbReference type="ARBA" id="ARBA00023082"/>
    </source>
</evidence>
<dbReference type="InterPro" id="IPR013324">
    <property type="entry name" value="RNA_pol_sigma_r3/r4-like"/>
</dbReference>
<dbReference type="InterPro" id="IPR036388">
    <property type="entry name" value="WH-like_DNA-bd_sf"/>
</dbReference>
<dbReference type="Gene3D" id="1.10.1740.10">
    <property type="match status" value="1"/>
</dbReference>
<evidence type="ECO:0000256" key="1">
    <source>
        <dbReference type="ARBA" id="ARBA00010641"/>
    </source>
</evidence>
<dbReference type="Pfam" id="PF08281">
    <property type="entry name" value="Sigma70_r4_2"/>
    <property type="match status" value="1"/>
</dbReference>
<keyword evidence="8" id="KW-1185">Reference proteome</keyword>
<proteinExistence type="inferred from homology"/>
<dbReference type="AlphaFoldDB" id="A0A225MFY0"/>
<dbReference type="InterPro" id="IPR039425">
    <property type="entry name" value="RNA_pol_sigma-70-like"/>
</dbReference>
<comment type="similarity">
    <text evidence="1">Belongs to the sigma-70 factor family. ECF subfamily.</text>
</comment>
<dbReference type="Gene3D" id="1.10.10.10">
    <property type="entry name" value="Winged helix-like DNA-binding domain superfamily/Winged helix DNA-binding domain"/>
    <property type="match status" value="1"/>
</dbReference>
<dbReference type="EMBL" id="NJIH01000006">
    <property type="protein sequence ID" value="OWT60227.1"/>
    <property type="molecule type" value="Genomic_DNA"/>
</dbReference>
<reference evidence="8" key="1">
    <citation type="submission" date="2017-06" db="EMBL/GenBank/DDBJ databases">
        <title>Herbaspirillum phytohormonus sp. nov., isolated from the root nodule of Robinia pseudoacacia in lead-zinc mine.</title>
        <authorList>
            <person name="Fan M."/>
            <person name="Lin Y."/>
        </authorList>
    </citation>
    <scope>NUCLEOTIDE SEQUENCE [LARGE SCALE GENOMIC DNA]</scope>
    <source>
        <strain evidence="8">SC-089</strain>
    </source>
</reference>
<dbReference type="PANTHER" id="PTHR43133:SF8">
    <property type="entry name" value="RNA POLYMERASE SIGMA FACTOR HI_1459-RELATED"/>
    <property type="match status" value="1"/>
</dbReference>
<dbReference type="GO" id="GO:0016987">
    <property type="term" value="F:sigma factor activity"/>
    <property type="evidence" value="ECO:0007669"/>
    <property type="project" value="UniProtKB-KW"/>
</dbReference>
<dbReference type="InterPro" id="IPR013325">
    <property type="entry name" value="RNA_pol_sigma_r2"/>
</dbReference>
<dbReference type="GO" id="GO:0006352">
    <property type="term" value="P:DNA-templated transcription initiation"/>
    <property type="evidence" value="ECO:0007669"/>
    <property type="project" value="InterPro"/>
</dbReference>
<keyword evidence="3" id="KW-0731">Sigma factor</keyword>
<feature type="domain" description="RNA polymerase sigma factor 70 region 4 type 2" evidence="6">
    <location>
        <begin position="105"/>
        <end position="153"/>
    </location>
</feature>
<organism evidence="7 8">
    <name type="scientific">Candidimonas nitroreducens</name>
    <dbReference type="NCBI Taxonomy" id="683354"/>
    <lineage>
        <taxon>Bacteria</taxon>
        <taxon>Pseudomonadati</taxon>
        <taxon>Pseudomonadota</taxon>
        <taxon>Betaproteobacteria</taxon>
        <taxon>Burkholderiales</taxon>
        <taxon>Alcaligenaceae</taxon>
        <taxon>Candidimonas</taxon>
    </lineage>
</organism>
<evidence type="ECO:0000313" key="8">
    <source>
        <dbReference type="Proteomes" id="UP000214603"/>
    </source>
</evidence>
<keyword evidence="4" id="KW-0238">DNA-binding</keyword>
<evidence type="ECO:0000256" key="5">
    <source>
        <dbReference type="ARBA" id="ARBA00023163"/>
    </source>
</evidence>
<keyword evidence="2" id="KW-0805">Transcription regulation</keyword>
<dbReference type="Proteomes" id="UP000214603">
    <property type="component" value="Unassembled WGS sequence"/>
</dbReference>
<dbReference type="GO" id="GO:0003677">
    <property type="term" value="F:DNA binding"/>
    <property type="evidence" value="ECO:0007669"/>
    <property type="project" value="UniProtKB-KW"/>
</dbReference>
<evidence type="ECO:0000256" key="2">
    <source>
        <dbReference type="ARBA" id="ARBA00023015"/>
    </source>
</evidence>
<name>A0A225MFY0_9BURK</name>
<dbReference type="SUPFAM" id="SSF88946">
    <property type="entry name" value="Sigma2 domain of RNA polymerase sigma factors"/>
    <property type="match status" value="1"/>
</dbReference>
<evidence type="ECO:0000256" key="4">
    <source>
        <dbReference type="ARBA" id="ARBA00023125"/>
    </source>
</evidence>
<evidence type="ECO:0000313" key="7">
    <source>
        <dbReference type="EMBL" id="OWT60227.1"/>
    </source>
</evidence>
<dbReference type="CDD" id="cd06171">
    <property type="entry name" value="Sigma70_r4"/>
    <property type="match status" value="1"/>
</dbReference>
<dbReference type="NCBIfam" id="TIGR02937">
    <property type="entry name" value="sigma70-ECF"/>
    <property type="match status" value="1"/>
</dbReference>
<dbReference type="SUPFAM" id="SSF88659">
    <property type="entry name" value="Sigma3 and sigma4 domains of RNA polymerase sigma factors"/>
    <property type="match status" value="1"/>
</dbReference>
<dbReference type="PANTHER" id="PTHR43133">
    <property type="entry name" value="RNA POLYMERASE ECF-TYPE SIGMA FACTO"/>
    <property type="match status" value="1"/>
</dbReference>
<gene>
    <name evidence="7" type="ORF">CEY11_11235</name>
</gene>
<evidence type="ECO:0000259" key="6">
    <source>
        <dbReference type="Pfam" id="PF08281"/>
    </source>
</evidence>
<keyword evidence="5" id="KW-0804">Transcription</keyword>
<dbReference type="RefSeq" id="WP_088603484.1">
    <property type="nucleotide sequence ID" value="NZ_NJIH01000006.1"/>
</dbReference>
<dbReference type="OrthoDB" id="192021at2"/>
<accession>A0A225MFY0</accession>
<comment type="caution">
    <text evidence="7">The sequence shown here is derived from an EMBL/GenBank/DDBJ whole genome shotgun (WGS) entry which is preliminary data.</text>
</comment>
<sequence>MSRPRPSEHGWLAYYRELIGTWAKGHSSRHDAEDAAHDVVANMLGRDQTAVLDQKAYLYRASHNRLLNEVRRQTRREMLCLEDLADDDHPQADPEAPARARELAQALERALERLPLKKRQAYIYHRLEGYTQAEIAQKMGVAINTVERYIMDATREIREQLQIFCPK</sequence>
<dbReference type="InterPro" id="IPR013249">
    <property type="entry name" value="RNA_pol_sigma70_r4_t2"/>
</dbReference>
<dbReference type="InterPro" id="IPR014284">
    <property type="entry name" value="RNA_pol_sigma-70_dom"/>
</dbReference>